<protein>
    <submittedName>
        <fullName evidence="1">Uncharacterized protein</fullName>
    </submittedName>
</protein>
<sequence length="66" mass="6611">MSFGSAGLGSVGFGAKVGAALAKGGGVPVGYTLLFARNPSTGNYEPVMARNSLTGNYELVVTRMAA</sequence>
<proteinExistence type="predicted"/>
<gene>
    <name evidence="1" type="ORF">EV129_113127</name>
</gene>
<name>A0A4R3RKI2_9HYPH</name>
<evidence type="ECO:0000313" key="2">
    <source>
        <dbReference type="Proteomes" id="UP000295507"/>
    </source>
</evidence>
<accession>A0A4R3RKI2</accession>
<dbReference type="AlphaFoldDB" id="A0A4R3RKI2"/>
<evidence type="ECO:0000313" key="1">
    <source>
        <dbReference type="EMBL" id="TCU34142.1"/>
    </source>
</evidence>
<organism evidence="1 2">
    <name type="scientific">Rhizobium azibense</name>
    <dbReference type="NCBI Taxonomy" id="1136135"/>
    <lineage>
        <taxon>Bacteria</taxon>
        <taxon>Pseudomonadati</taxon>
        <taxon>Pseudomonadota</taxon>
        <taxon>Alphaproteobacteria</taxon>
        <taxon>Hyphomicrobiales</taxon>
        <taxon>Rhizobiaceae</taxon>
        <taxon>Rhizobium/Agrobacterium group</taxon>
        <taxon>Rhizobium</taxon>
    </lineage>
</organism>
<reference evidence="1 2" key="1">
    <citation type="submission" date="2019-03" db="EMBL/GenBank/DDBJ databases">
        <title>Genomic Encyclopedia of Type Strains, Phase IV (KMG-V): Genome sequencing to study the core and pangenomes of soil and plant-associated prokaryotes.</title>
        <authorList>
            <person name="Whitman W."/>
        </authorList>
    </citation>
    <scope>NUCLEOTIDE SEQUENCE [LARGE SCALE GENOMIC DNA]</scope>
    <source>
        <strain evidence="1 2">IE4868</strain>
    </source>
</reference>
<dbReference type="EMBL" id="SMBK01000013">
    <property type="protein sequence ID" value="TCU34142.1"/>
    <property type="molecule type" value="Genomic_DNA"/>
</dbReference>
<comment type="caution">
    <text evidence="1">The sequence shown here is derived from an EMBL/GenBank/DDBJ whole genome shotgun (WGS) entry which is preliminary data.</text>
</comment>
<dbReference type="Proteomes" id="UP000295507">
    <property type="component" value="Unassembled WGS sequence"/>
</dbReference>